<reference evidence="2 3" key="1">
    <citation type="journal article" date="2023" name="Plants (Basel)">
        <title>Bridging the Gap: Combining Genomics and Transcriptomics Approaches to Understand Stylosanthes scabra, an Orphan Legume from the Brazilian Caatinga.</title>
        <authorList>
            <person name="Ferreira-Neto J.R.C."/>
            <person name="da Silva M.D."/>
            <person name="Binneck E."/>
            <person name="de Melo N.F."/>
            <person name="da Silva R.H."/>
            <person name="de Melo A.L.T.M."/>
            <person name="Pandolfi V."/>
            <person name="Bustamante F.O."/>
            <person name="Brasileiro-Vidal A.C."/>
            <person name="Benko-Iseppon A.M."/>
        </authorList>
    </citation>
    <scope>NUCLEOTIDE SEQUENCE [LARGE SCALE GENOMIC DNA]</scope>
    <source>
        <tissue evidence="2">Leaves</tissue>
    </source>
</reference>
<feature type="region of interest" description="Disordered" evidence="1">
    <location>
        <begin position="70"/>
        <end position="97"/>
    </location>
</feature>
<keyword evidence="3" id="KW-1185">Reference proteome</keyword>
<sequence>MTIQTPMQASQALPSFKQGHVWTKFQTWPKRDSPPQGPRLAAIFPTFRNKEKQILNFDPEIERTLRKLRKQSKQAHEISSEEIFEETSDNMAAEGTQ</sequence>
<gene>
    <name evidence="2" type="ORF">PIB30_098184</name>
</gene>
<evidence type="ECO:0000313" key="3">
    <source>
        <dbReference type="Proteomes" id="UP001341840"/>
    </source>
</evidence>
<name>A0ABU6XX82_9FABA</name>
<organism evidence="2 3">
    <name type="scientific">Stylosanthes scabra</name>
    <dbReference type="NCBI Taxonomy" id="79078"/>
    <lineage>
        <taxon>Eukaryota</taxon>
        <taxon>Viridiplantae</taxon>
        <taxon>Streptophyta</taxon>
        <taxon>Embryophyta</taxon>
        <taxon>Tracheophyta</taxon>
        <taxon>Spermatophyta</taxon>
        <taxon>Magnoliopsida</taxon>
        <taxon>eudicotyledons</taxon>
        <taxon>Gunneridae</taxon>
        <taxon>Pentapetalae</taxon>
        <taxon>rosids</taxon>
        <taxon>fabids</taxon>
        <taxon>Fabales</taxon>
        <taxon>Fabaceae</taxon>
        <taxon>Papilionoideae</taxon>
        <taxon>50 kb inversion clade</taxon>
        <taxon>dalbergioids sensu lato</taxon>
        <taxon>Dalbergieae</taxon>
        <taxon>Pterocarpus clade</taxon>
        <taxon>Stylosanthes</taxon>
    </lineage>
</organism>
<proteinExistence type="predicted"/>
<protein>
    <submittedName>
        <fullName evidence="2">Uncharacterized protein</fullName>
    </submittedName>
</protein>
<evidence type="ECO:0000313" key="2">
    <source>
        <dbReference type="EMBL" id="MED6201749.1"/>
    </source>
</evidence>
<accession>A0ABU6XX82</accession>
<dbReference type="EMBL" id="JASCZI010213932">
    <property type="protein sequence ID" value="MED6201749.1"/>
    <property type="molecule type" value="Genomic_DNA"/>
</dbReference>
<comment type="caution">
    <text evidence="2">The sequence shown here is derived from an EMBL/GenBank/DDBJ whole genome shotgun (WGS) entry which is preliminary data.</text>
</comment>
<dbReference type="Proteomes" id="UP001341840">
    <property type="component" value="Unassembled WGS sequence"/>
</dbReference>
<evidence type="ECO:0000256" key="1">
    <source>
        <dbReference type="SAM" id="MobiDB-lite"/>
    </source>
</evidence>